<dbReference type="Proteomes" id="UP001152888">
    <property type="component" value="Unassembled WGS sequence"/>
</dbReference>
<accession>A0A9P0KKB5</accession>
<evidence type="ECO:0000313" key="1">
    <source>
        <dbReference type="EMBL" id="CAH1976633.1"/>
    </source>
</evidence>
<dbReference type="EMBL" id="CAKOFQ010006850">
    <property type="protein sequence ID" value="CAH1976633.1"/>
    <property type="molecule type" value="Genomic_DNA"/>
</dbReference>
<comment type="caution">
    <text evidence="1">The sequence shown here is derived from an EMBL/GenBank/DDBJ whole genome shotgun (WGS) entry which is preliminary data.</text>
</comment>
<evidence type="ECO:0000313" key="2">
    <source>
        <dbReference type="Proteomes" id="UP001152888"/>
    </source>
</evidence>
<dbReference type="AlphaFoldDB" id="A0A9P0KKB5"/>
<name>A0A9P0KKB5_ACAOB</name>
<protein>
    <submittedName>
        <fullName evidence="1">Uncharacterized protein</fullName>
    </submittedName>
</protein>
<proteinExistence type="predicted"/>
<reference evidence="1" key="1">
    <citation type="submission" date="2022-03" db="EMBL/GenBank/DDBJ databases">
        <authorList>
            <person name="Sayadi A."/>
        </authorList>
    </citation>
    <scope>NUCLEOTIDE SEQUENCE</scope>
</reference>
<organism evidence="1 2">
    <name type="scientific">Acanthoscelides obtectus</name>
    <name type="common">Bean weevil</name>
    <name type="synonym">Bruchus obtectus</name>
    <dbReference type="NCBI Taxonomy" id="200917"/>
    <lineage>
        <taxon>Eukaryota</taxon>
        <taxon>Metazoa</taxon>
        <taxon>Ecdysozoa</taxon>
        <taxon>Arthropoda</taxon>
        <taxon>Hexapoda</taxon>
        <taxon>Insecta</taxon>
        <taxon>Pterygota</taxon>
        <taxon>Neoptera</taxon>
        <taxon>Endopterygota</taxon>
        <taxon>Coleoptera</taxon>
        <taxon>Polyphaga</taxon>
        <taxon>Cucujiformia</taxon>
        <taxon>Chrysomeloidea</taxon>
        <taxon>Chrysomelidae</taxon>
        <taxon>Bruchinae</taxon>
        <taxon>Bruchini</taxon>
        <taxon>Acanthoscelides</taxon>
    </lineage>
</organism>
<keyword evidence="2" id="KW-1185">Reference proteome</keyword>
<dbReference type="OrthoDB" id="6606390at2759"/>
<gene>
    <name evidence="1" type="ORF">ACAOBT_LOCUS12235</name>
</gene>
<sequence length="152" mass="17540">MHLLHMSVDNNISNDEFNKLIGGFVENFKGILMLSELFGQVISKCDEAGVINLYNNEDLQNTKTYWVAYKKSGTRIVYYDRYGHRPPQELLIYFNFNGSVYFAYAGVPYQEEVDSSGTELCIHFFAFVDDMGDDDIYYSDDNDDDCNNVIDQ</sequence>